<feature type="region of interest" description="Disordered" evidence="1">
    <location>
        <begin position="392"/>
        <end position="448"/>
    </location>
</feature>
<dbReference type="OrthoDB" id="443981at2759"/>
<feature type="domain" description="Ysc84 actin-binding" evidence="2">
    <location>
        <begin position="165"/>
        <end position="291"/>
    </location>
</feature>
<reference evidence="3 4" key="1">
    <citation type="submission" date="2016-03" db="EMBL/GenBank/DDBJ databases">
        <title>Fine-scale spatial genetic structure of a fungal parasite of coffee scale insects.</title>
        <authorList>
            <person name="Jackson D."/>
            <person name="Zemenick K.A."/>
            <person name="Malloure B."/>
            <person name="Quandt C.A."/>
            <person name="James T.Y."/>
        </authorList>
    </citation>
    <scope>NUCLEOTIDE SEQUENCE [LARGE SCALE GENOMIC DNA]</scope>
    <source>
        <strain evidence="3 4">UM487</strain>
    </source>
</reference>
<sequence length="959" mass="103787">MQRVSSFLPSWDKRTSSGGAKSNSSLFGWGARSVSGPAPPPKNLAAINTAQANNVRIKREAFWPATLDQECDKAARILKSFCVDGYLHPEDVDAPEPAPKSSQPPPSPAQTIQKIPKRVIQNAAGIAVFTCMRSGLWMTGSGGSGILIARKSDGTWSPPSGIMLHTPTLSFIIGVDIYDCVLVVSNLAALETITRSRVTLGEDVSLVNGPSVPLESQEKRISWKDLDNTVLAYMKARGQHQSVNLSGCILTERANENERFYNSEVNQMDILAGNVSRHVEETKPLFEVIKMAEGRTDFDAAVIDKTAVQPAPGDAVIETPRSTAPTSPRFGLPKADDPDPFGILALEMAGLEIREAGSRLRPASSRVEFGNGLMSPGLSKFCRQSIESMARSNRGSYMSNRTIKSQLTDVATQTDTRSSSPSPRDSDERSDRPSLDKQDIDYTTVDMSPLRHISQEYVKTPVIVEEPEETANAEEDAKSAASLSSRASSPEEQQDELDDEDNEEDDEEDDEEPVVFEVAAVQPARTQAVASRMIQARGNVVTIAKRAPPPLPRRSPARMSRLMKSEGAGDALSVKSPLRQAFSEADLRDETVDASVEGATDDVKSTGDIDESRLSRISDIGQILQSSRASTVSVKATASNQEELSTDPRTETAAAVDAGLCAVPYAVVNVKGQDDAHPQFVDAVTAAPLHTDKRLSSAKSEHAEEEIPAIPYRRIRQARREVEPVHALSLTAKNAKDEDETTTTNEAHPTIGVTEDSDEAMDGDDEDISDFSDSELLDAEFSIMEPATIRTMRLSQISGNSDSKPQKLEFRNSREIAPVEDTARDSHPSITDEELNAAMMAFENLAQIDDSDSHPSTPHNEHTDASDSASIKNKHSSSVYTGATDDRWSYDGSSPTTPTSDRPSSMSGDLTDKGTPKKHKLKTQELAPVSHIEPLEPVDGHNGDTTPTTISVVSSATSI</sequence>
<feature type="compositionally biased region" description="Polar residues" evidence="1">
    <location>
        <begin position="392"/>
        <end position="416"/>
    </location>
</feature>
<dbReference type="EMBL" id="LUKN01002202">
    <property type="protein sequence ID" value="OAQ99473.1"/>
    <property type="molecule type" value="Genomic_DNA"/>
</dbReference>
<dbReference type="CDD" id="cd11524">
    <property type="entry name" value="SYLF"/>
    <property type="match status" value="1"/>
</dbReference>
<accession>A0A179IDA2</accession>
<feature type="region of interest" description="Disordered" evidence="1">
    <location>
        <begin position="468"/>
        <end position="516"/>
    </location>
</feature>
<proteinExistence type="predicted"/>
<feature type="compositionally biased region" description="Pro residues" evidence="1">
    <location>
        <begin position="96"/>
        <end position="108"/>
    </location>
</feature>
<feature type="compositionally biased region" description="Polar residues" evidence="1">
    <location>
        <begin position="866"/>
        <end position="881"/>
    </location>
</feature>
<dbReference type="PANTHER" id="PTHR15629">
    <property type="entry name" value="SH3YL1 PROTEIN"/>
    <property type="match status" value="1"/>
</dbReference>
<dbReference type="OMA" id="QEKRISW"/>
<dbReference type="GO" id="GO:0035091">
    <property type="term" value="F:phosphatidylinositol binding"/>
    <property type="evidence" value="ECO:0007669"/>
    <property type="project" value="TreeGrafter"/>
</dbReference>
<feature type="compositionally biased region" description="Acidic residues" evidence="1">
    <location>
        <begin position="492"/>
        <end position="514"/>
    </location>
</feature>
<feature type="region of interest" description="Disordered" evidence="1">
    <location>
        <begin position="849"/>
        <end position="959"/>
    </location>
</feature>
<organism evidence="3 4">
    <name type="scientific">Cordyceps confragosa</name>
    <name type="common">Lecanicillium lecanii</name>
    <dbReference type="NCBI Taxonomy" id="2714763"/>
    <lineage>
        <taxon>Eukaryota</taxon>
        <taxon>Fungi</taxon>
        <taxon>Dikarya</taxon>
        <taxon>Ascomycota</taxon>
        <taxon>Pezizomycotina</taxon>
        <taxon>Sordariomycetes</taxon>
        <taxon>Hypocreomycetidae</taxon>
        <taxon>Hypocreales</taxon>
        <taxon>Cordycipitaceae</taxon>
        <taxon>Akanthomyces</taxon>
    </lineage>
</organism>
<dbReference type="Pfam" id="PF04366">
    <property type="entry name" value="Ysc84"/>
    <property type="match status" value="1"/>
</dbReference>
<protein>
    <recommendedName>
        <fullName evidence="2">Ysc84 actin-binding domain-containing protein</fullName>
    </recommendedName>
</protein>
<dbReference type="AlphaFoldDB" id="A0A179IDA2"/>
<feature type="compositionally biased region" description="Low complexity" evidence="1">
    <location>
        <begin position="893"/>
        <end position="907"/>
    </location>
</feature>
<feature type="region of interest" description="Disordered" evidence="1">
    <location>
        <begin position="1"/>
        <end position="40"/>
    </location>
</feature>
<feature type="region of interest" description="Disordered" evidence="1">
    <location>
        <begin position="795"/>
        <end position="828"/>
    </location>
</feature>
<evidence type="ECO:0000313" key="3">
    <source>
        <dbReference type="EMBL" id="OAQ99473.1"/>
    </source>
</evidence>
<dbReference type="InterPro" id="IPR007461">
    <property type="entry name" value="Ysc84_actin-binding"/>
</dbReference>
<dbReference type="PANTHER" id="PTHR15629:SF8">
    <property type="entry name" value="DUF500 DOMAIN PROTEIN (AFU_ORTHOLOGUE AFUA_5G07310)"/>
    <property type="match status" value="1"/>
</dbReference>
<evidence type="ECO:0000259" key="2">
    <source>
        <dbReference type="Pfam" id="PF04366"/>
    </source>
</evidence>
<feature type="region of interest" description="Disordered" evidence="1">
    <location>
        <begin position="311"/>
        <end position="335"/>
    </location>
</feature>
<comment type="caution">
    <text evidence="3">The sequence shown here is derived from an EMBL/GenBank/DDBJ whole genome shotgun (WGS) entry which is preliminary data.</text>
</comment>
<keyword evidence="4" id="KW-1185">Reference proteome</keyword>
<evidence type="ECO:0000313" key="4">
    <source>
        <dbReference type="Proteomes" id="UP000243081"/>
    </source>
</evidence>
<feature type="region of interest" description="Disordered" evidence="1">
    <location>
        <begin position="92"/>
        <end position="111"/>
    </location>
</feature>
<feature type="region of interest" description="Disordered" evidence="1">
    <location>
        <begin position="734"/>
        <end position="763"/>
    </location>
</feature>
<feature type="compositionally biased region" description="Low complexity" evidence="1">
    <location>
        <begin position="945"/>
        <end position="959"/>
    </location>
</feature>
<feature type="compositionally biased region" description="Low complexity" evidence="1">
    <location>
        <begin position="479"/>
        <end position="488"/>
    </location>
</feature>
<dbReference type="Proteomes" id="UP000243081">
    <property type="component" value="Unassembled WGS sequence"/>
</dbReference>
<feature type="compositionally biased region" description="Basic and acidic residues" evidence="1">
    <location>
        <begin position="804"/>
        <end position="814"/>
    </location>
</feature>
<evidence type="ECO:0000256" key="1">
    <source>
        <dbReference type="SAM" id="MobiDB-lite"/>
    </source>
</evidence>
<dbReference type="InterPro" id="IPR051702">
    <property type="entry name" value="SH3_domain_YSC84-like"/>
</dbReference>
<feature type="compositionally biased region" description="Polar residues" evidence="1">
    <location>
        <begin position="16"/>
        <end position="26"/>
    </location>
</feature>
<gene>
    <name evidence="3" type="ORF">LLEC1_02035</name>
</gene>
<name>A0A179IDA2_CORDF</name>
<feature type="compositionally biased region" description="Basic and acidic residues" evidence="1">
    <location>
        <begin position="424"/>
        <end position="440"/>
    </location>
</feature>